<keyword evidence="2" id="KW-1185">Reference proteome</keyword>
<evidence type="ECO:0000313" key="1">
    <source>
        <dbReference type="EMBL" id="MFF3343586.1"/>
    </source>
</evidence>
<protein>
    <submittedName>
        <fullName evidence="1">Uncharacterized protein</fullName>
    </submittedName>
</protein>
<evidence type="ECO:0000313" key="2">
    <source>
        <dbReference type="Proteomes" id="UP001601976"/>
    </source>
</evidence>
<name>A0ABW6RPT2_9ACTN</name>
<dbReference type="RefSeq" id="WP_355723109.1">
    <property type="nucleotide sequence ID" value="NZ_JBEXNP010000013.1"/>
</dbReference>
<dbReference type="EMBL" id="JBIAPK010000016">
    <property type="protein sequence ID" value="MFF3343586.1"/>
    <property type="molecule type" value="Genomic_DNA"/>
</dbReference>
<reference evidence="1 2" key="1">
    <citation type="submission" date="2024-10" db="EMBL/GenBank/DDBJ databases">
        <title>The Natural Products Discovery Center: Release of the First 8490 Sequenced Strains for Exploring Actinobacteria Biosynthetic Diversity.</title>
        <authorList>
            <person name="Kalkreuter E."/>
            <person name="Kautsar S.A."/>
            <person name="Yang D."/>
            <person name="Bader C.D."/>
            <person name="Teijaro C.N."/>
            <person name="Fluegel L."/>
            <person name="Davis C.M."/>
            <person name="Simpson J.R."/>
            <person name="Lauterbach L."/>
            <person name="Steele A.D."/>
            <person name="Gui C."/>
            <person name="Meng S."/>
            <person name="Li G."/>
            <person name="Viehrig K."/>
            <person name="Ye F."/>
            <person name="Su P."/>
            <person name="Kiefer A.F."/>
            <person name="Nichols A."/>
            <person name="Cepeda A.J."/>
            <person name="Yan W."/>
            <person name="Fan B."/>
            <person name="Jiang Y."/>
            <person name="Adhikari A."/>
            <person name="Zheng C.-J."/>
            <person name="Schuster L."/>
            <person name="Cowan T.M."/>
            <person name="Smanski M.J."/>
            <person name="Chevrette M.G."/>
            <person name="De Carvalho L.P.S."/>
            <person name="Shen B."/>
        </authorList>
    </citation>
    <scope>NUCLEOTIDE SEQUENCE [LARGE SCALE GENOMIC DNA]</scope>
    <source>
        <strain evidence="1 2">NPDC003029</strain>
    </source>
</reference>
<comment type="caution">
    <text evidence="1">The sequence shown here is derived from an EMBL/GenBank/DDBJ whole genome shotgun (WGS) entry which is preliminary data.</text>
</comment>
<gene>
    <name evidence="1" type="ORF">ACFYWW_33655</name>
</gene>
<dbReference type="Proteomes" id="UP001601976">
    <property type="component" value="Unassembled WGS sequence"/>
</dbReference>
<sequence>MLLFLAKNDNGPPKIPGTDLSTWIMVRLDVSETGENALEEQERRRHS</sequence>
<organism evidence="1 2">
    <name type="scientific">Streptomyces flavidovirens</name>
    <dbReference type="NCBI Taxonomy" id="67298"/>
    <lineage>
        <taxon>Bacteria</taxon>
        <taxon>Bacillati</taxon>
        <taxon>Actinomycetota</taxon>
        <taxon>Actinomycetes</taxon>
        <taxon>Kitasatosporales</taxon>
        <taxon>Streptomycetaceae</taxon>
        <taxon>Streptomyces</taxon>
    </lineage>
</organism>
<accession>A0ABW6RPT2</accession>
<proteinExistence type="predicted"/>